<dbReference type="Gene3D" id="1.10.3910.10">
    <property type="entry name" value="SP0561-like"/>
    <property type="match status" value="1"/>
</dbReference>
<dbReference type="InterPro" id="IPR015077">
    <property type="entry name" value="DUF1858"/>
</dbReference>
<dbReference type="STRING" id="29349.CLOTH_00380"/>
<dbReference type="Pfam" id="PF08984">
    <property type="entry name" value="DUF1858"/>
    <property type="match status" value="1"/>
</dbReference>
<dbReference type="Proteomes" id="UP000190140">
    <property type="component" value="Unassembled WGS sequence"/>
</dbReference>
<gene>
    <name evidence="2" type="ORF">CLOTH_00380</name>
</gene>
<evidence type="ECO:0000259" key="1">
    <source>
        <dbReference type="Pfam" id="PF08984"/>
    </source>
</evidence>
<organism evidence="2 3">
    <name type="scientific">Alkalithermobacter paradoxus</name>
    <dbReference type="NCBI Taxonomy" id="29349"/>
    <lineage>
        <taxon>Bacteria</taxon>
        <taxon>Bacillati</taxon>
        <taxon>Bacillota</taxon>
        <taxon>Clostridia</taxon>
        <taxon>Peptostreptococcales</taxon>
        <taxon>Tepidibacteraceae</taxon>
        <taxon>Alkalithermobacter</taxon>
    </lineage>
</organism>
<proteinExistence type="predicted"/>
<feature type="domain" description="DUF1858" evidence="1">
    <location>
        <begin position="3"/>
        <end position="56"/>
    </location>
</feature>
<dbReference type="OrthoDB" id="15017at2"/>
<dbReference type="InterPro" id="IPR023883">
    <property type="entry name" value="CHP03980_redox-disulphide"/>
</dbReference>
<evidence type="ECO:0000313" key="2">
    <source>
        <dbReference type="EMBL" id="OPJ56756.1"/>
    </source>
</evidence>
<dbReference type="SUPFAM" id="SSF140683">
    <property type="entry name" value="SP0561-like"/>
    <property type="match status" value="1"/>
</dbReference>
<comment type="caution">
    <text evidence="2">The sequence shown here is derived from an EMBL/GenBank/DDBJ whole genome shotgun (WGS) entry which is preliminary data.</text>
</comment>
<protein>
    <recommendedName>
        <fullName evidence="1">DUF1858 domain-containing protein</fullName>
    </recommendedName>
</protein>
<dbReference type="PANTHER" id="PTHR39341:SF1">
    <property type="entry name" value="DUF1858 DOMAIN-CONTAINING PROTEIN"/>
    <property type="match status" value="1"/>
</dbReference>
<dbReference type="NCBIfam" id="TIGR03980">
    <property type="entry name" value="prismane_assoc"/>
    <property type="match status" value="1"/>
</dbReference>
<evidence type="ECO:0000313" key="3">
    <source>
        <dbReference type="Proteomes" id="UP000190140"/>
    </source>
</evidence>
<keyword evidence="3" id="KW-1185">Reference proteome</keyword>
<name>A0A1V4I9Y1_9FIRM</name>
<dbReference type="InterPro" id="IPR038062">
    <property type="entry name" value="ScdA-like_N_sf"/>
</dbReference>
<dbReference type="RefSeq" id="WP_079410057.1">
    <property type="nucleotide sequence ID" value="NZ_MZGW01000001.1"/>
</dbReference>
<sequence>MKITKDTLISDVLKINPKGATILMGYGMGCLGCPSAQMESLEQAASIHGIDLDELLTKLNEGLE</sequence>
<accession>A0A1V4I9Y1</accession>
<dbReference type="EMBL" id="MZGW01000001">
    <property type="protein sequence ID" value="OPJ56756.1"/>
    <property type="molecule type" value="Genomic_DNA"/>
</dbReference>
<reference evidence="2 3" key="1">
    <citation type="submission" date="2017-03" db="EMBL/GenBank/DDBJ databases">
        <title>Genome sequence of Clostridium thermoalcaliphilum DSM 7309.</title>
        <authorList>
            <person name="Poehlein A."/>
            <person name="Daniel R."/>
        </authorList>
    </citation>
    <scope>NUCLEOTIDE SEQUENCE [LARGE SCALE GENOMIC DNA]</scope>
    <source>
        <strain evidence="2 3">DSM 7309</strain>
    </source>
</reference>
<dbReference type="PANTHER" id="PTHR39341">
    <property type="entry name" value="BSL7085 PROTEIN"/>
    <property type="match status" value="1"/>
</dbReference>
<dbReference type="AlphaFoldDB" id="A0A1V4I9Y1"/>